<feature type="domain" description="Methyltransferase type 11" evidence="1">
    <location>
        <begin position="44"/>
        <end position="137"/>
    </location>
</feature>
<accession>A0A7V4U0M9</accession>
<evidence type="ECO:0000313" key="2">
    <source>
        <dbReference type="EMBL" id="HGY55718.1"/>
    </source>
</evidence>
<dbReference type="AlphaFoldDB" id="A0A7V4U0M9"/>
<dbReference type="PANTHER" id="PTHR43591">
    <property type="entry name" value="METHYLTRANSFERASE"/>
    <property type="match status" value="1"/>
</dbReference>
<sequence>MSSKRYFDEVARQWDEMREEFFSDTVRERALAVACVEPGKLAADIGAGTGFITEALIRAGLKVITVDQSEAMLEEMHRKFAAVEGIDYRVGEAEHLPISSESIDYVFANMYLHHVETPPKAIAEMTRILKPGGKMVITDLDEHQYEFLRTEQQDRWLGFKREDIEKWFKDAGLEDVTIDCVDDDCCAQSKCGCDSANISIFVASGVK</sequence>
<evidence type="ECO:0000259" key="1">
    <source>
        <dbReference type="Pfam" id="PF08241"/>
    </source>
</evidence>
<comment type="caution">
    <text evidence="2">The sequence shown here is derived from an EMBL/GenBank/DDBJ whole genome shotgun (WGS) entry which is preliminary data.</text>
</comment>
<gene>
    <name evidence="2" type="ORF">ENK44_08460</name>
</gene>
<dbReference type="InterPro" id="IPR029063">
    <property type="entry name" value="SAM-dependent_MTases_sf"/>
</dbReference>
<dbReference type="EMBL" id="DRQG01000079">
    <property type="protein sequence ID" value="HGY55718.1"/>
    <property type="molecule type" value="Genomic_DNA"/>
</dbReference>
<dbReference type="CDD" id="cd02440">
    <property type="entry name" value="AdoMet_MTases"/>
    <property type="match status" value="1"/>
</dbReference>
<dbReference type="Gene3D" id="3.40.50.150">
    <property type="entry name" value="Vaccinia Virus protein VP39"/>
    <property type="match status" value="1"/>
</dbReference>
<dbReference type="Pfam" id="PF08241">
    <property type="entry name" value="Methyltransf_11"/>
    <property type="match status" value="1"/>
</dbReference>
<reference evidence="2" key="1">
    <citation type="journal article" date="2020" name="mSystems">
        <title>Genome- and Community-Level Interaction Insights into Carbon Utilization and Element Cycling Functions of Hydrothermarchaeota in Hydrothermal Sediment.</title>
        <authorList>
            <person name="Zhou Z."/>
            <person name="Liu Y."/>
            <person name="Xu W."/>
            <person name="Pan J."/>
            <person name="Luo Z.H."/>
            <person name="Li M."/>
        </authorList>
    </citation>
    <scope>NUCLEOTIDE SEQUENCE [LARGE SCALE GENOMIC DNA]</scope>
    <source>
        <strain evidence="2">HyVt-577</strain>
    </source>
</reference>
<dbReference type="GO" id="GO:0008757">
    <property type="term" value="F:S-adenosylmethionine-dependent methyltransferase activity"/>
    <property type="evidence" value="ECO:0007669"/>
    <property type="project" value="InterPro"/>
</dbReference>
<dbReference type="GO" id="GO:0032259">
    <property type="term" value="P:methylation"/>
    <property type="evidence" value="ECO:0007669"/>
    <property type="project" value="UniProtKB-KW"/>
</dbReference>
<keyword evidence="2" id="KW-0489">Methyltransferase</keyword>
<proteinExistence type="predicted"/>
<organism evidence="2">
    <name type="scientific">Caldithrix abyssi</name>
    <dbReference type="NCBI Taxonomy" id="187145"/>
    <lineage>
        <taxon>Bacteria</taxon>
        <taxon>Pseudomonadati</taxon>
        <taxon>Calditrichota</taxon>
        <taxon>Calditrichia</taxon>
        <taxon>Calditrichales</taxon>
        <taxon>Calditrichaceae</taxon>
        <taxon>Caldithrix</taxon>
    </lineage>
</organism>
<name>A0A7V4U0M9_CALAY</name>
<dbReference type="Proteomes" id="UP000885779">
    <property type="component" value="Unassembled WGS sequence"/>
</dbReference>
<protein>
    <submittedName>
        <fullName evidence="2">Class I SAM-dependent methyltransferase</fullName>
    </submittedName>
</protein>
<keyword evidence="2" id="KW-0808">Transferase</keyword>
<dbReference type="PANTHER" id="PTHR43591:SF110">
    <property type="entry name" value="RHODANESE DOMAIN-CONTAINING PROTEIN"/>
    <property type="match status" value="1"/>
</dbReference>
<dbReference type="InterPro" id="IPR013216">
    <property type="entry name" value="Methyltransf_11"/>
</dbReference>
<dbReference type="SUPFAM" id="SSF53335">
    <property type="entry name" value="S-adenosyl-L-methionine-dependent methyltransferases"/>
    <property type="match status" value="1"/>
</dbReference>